<dbReference type="SMART" id="SM00418">
    <property type="entry name" value="HTH_ARSR"/>
    <property type="match status" value="1"/>
</dbReference>
<dbReference type="GO" id="GO:0003700">
    <property type="term" value="F:DNA-binding transcription factor activity"/>
    <property type="evidence" value="ECO:0007669"/>
    <property type="project" value="InterPro"/>
</dbReference>
<evidence type="ECO:0000259" key="4">
    <source>
        <dbReference type="PROSITE" id="PS50987"/>
    </source>
</evidence>
<dbReference type="PANTHER" id="PTHR43132:SF6">
    <property type="entry name" value="HTH-TYPE TRANSCRIPTIONAL REPRESSOR CZRA"/>
    <property type="match status" value="1"/>
</dbReference>
<sequence length="325" mass="36313">MLITRFGPDDLAATRFAISPVWETVTSRWAVHDPARHAIHLPWIKTATRADKSAEFRSHRTLLAALIRPGAWLPDFLTPPPQTPLTTLRAELSVLAATPADTVRADLEVTHQQSPLTDLGRQIHADPERFLPGIVEALEAWWQLTIAAVWPKMRTLLEADIAYRTRTLADYGPGRMFAELHPSLRWQQGRLEMEWGRELELDLRGDGMPIAPSIFLDRLPAFTVRPESPVSMYYPARAIGTLWERSVAPTAEPLVRLLGETRARMLMLLDAPQTTSQLAARLDLAPGGISAHLKVLHEAGLLTRNRQGKQVLYLRTDLGHSLAGL</sequence>
<proteinExistence type="predicted"/>
<evidence type="ECO:0000256" key="3">
    <source>
        <dbReference type="ARBA" id="ARBA00023163"/>
    </source>
</evidence>
<dbReference type="InterPro" id="IPR036390">
    <property type="entry name" value="WH_DNA-bd_sf"/>
</dbReference>
<reference evidence="6" key="1">
    <citation type="submission" date="2019-09" db="EMBL/GenBank/DDBJ databases">
        <title>Antimicrobial potential of Antarctic Bacteria.</title>
        <authorList>
            <person name="Benaud N."/>
            <person name="Edwards R.J."/>
            <person name="Ferrari B.C."/>
        </authorList>
    </citation>
    <scope>NUCLEOTIDE SEQUENCE [LARGE SCALE GENOMIC DNA]</scope>
    <source>
        <strain evidence="6">SPB151</strain>
    </source>
</reference>
<accession>A0A7G6X1M4</accession>
<evidence type="ECO:0000313" key="5">
    <source>
        <dbReference type="EMBL" id="QNE20139.1"/>
    </source>
</evidence>
<keyword evidence="1" id="KW-0805">Transcription regulation</keyword>
<organism evidence="5 6">
    <name type="scientific">Kribbella qitaiheensis</name>
    <dbReference type="NCBI Taxonomy" id="1544730"/>
    <lineage>
        <taxon>Bacteria</taxon>
        <taxon>Bacillati</taxon>
        <taxon>Actinomycetota</taxon>
        <taxon>Actinomycetes</taxon>
        <taxon>Propionibacteriales</taxon>
        <taxon>Kribbellaceae</taxon>
        <taxon>Kribbella</taxon>
    </lineage>
</organism>
<feature type="domain" description="HTH arsR-type" evidence="4">
    <location>
        <begin position="242"/>
        <end position="325"/>
    </location>
</feature>
<evidence type="ECO:0000313" key="6">
    <source>
        <dbReference type="Proteomes" id="UP000515563"/>
    </source>
</evidence>
<dbReference type="SUPFAM" id="SSF46785">
    <property type="entry name" value="Winged helix' DNA-binding domain"/>
    <property type="match status" value="1"/>
</dbReference>
<dbReference type="InterPro" id="IPR001845">
    <property type="entry name" value="HTH_ArsR_DNA-bd_dom"/>
</dbReference>
<dbReference type="AlphaFoldDB" id="A0A7G6X1M4"/>
<dbReference type="InterPro" id="IPR051011">
    <property type="entry name" value="Metal_resp_trans_reg"/>
</dbReference>
<dbReference type="Proteomes" id="UP000515563">
    <property type="component" value="Chromosome"/>
</dbReference>
<dbReference type="InterPro" id="IPR011991">
    <property type="entry name" value="ArsR-like_HTH"/>
</dbReference>
<dbReference type="Gene3D" id="1.10.10.10">
    <property type="entry name" value="Winged helix-like DNA-binding domain superfamily/Winged helix DNA-binding domain"/>
    <property type="match status" value="1"/>
</dbReference>
<name>A0A7G6X1M4_9ACTN</name>
<protein>
    <submittedName>
        <fullName evidence="5">Winged helix-turn-helix transcriptional regulator</fullName>
    </submittedName>
</protein>
<dbReference type="PANTHER" id="PTHR43132">
    <property type="entry name" value="ARSENICAL RESISTANCE OPERON REPRESSOR ARSR-RELATED"/>
    <property type="match status" value="1"/>
</dbReference>
<dbReference type="RefSeq" id="WP_185442145.1">
    <property type="nucleotide sequence ID" value="NZ_CP043661.1"/>
</dbReference>
<dbReference type="PROSITE" id="PS50987">
    <property type="entry name" value="HTH_ARSR_2"/>
    <property type="match status" value="1"/>
</dbReference>
<dbReference type="InterPro" id="IPR036388">
    <property type="entry name" value="WH-like_DNA-bd_sf"/>
</dbReference>
<dbReference type="GO" id="GO:0003677">
    <property type="term" value="F:DNA binding"/>
    <property type="evidence" value="ECO:0007669"/>
    <property type="project" value="UniProtKB-KW"/>
</dbReference>
<dbReference type="PRINTS" id="PR00778">
    <property type="entry name" value="HTHARSR"/>
</dbReference>
<reference evidence="5 6" key="2">
    <citation type="journal article" date="2020" name="Microbiol. Resour. Announc.">
        <title>Antarctic desert soil bacteria exhibit high novel natural product potential, evaluated through long-read genome sequencing and comparative genomics.</title>
        <authorList>
            <person name="Benaud N."/>
            <person name="Edwards R.J."/>
            <person name="Amos T.G."/>
            <person name="D'Agostino P.M."/>
            <person name="Gutierrez-Chavez C."/>
            <person name="Montgomery K."/>
            <person name="Nicetic I."/>
            <person name="Ferrari B.C."/>
        </authorList>
    </citation>
    <scope>NUCLEOTIDE SEQUENCE [LARGE SCALE GENOMIC DNA]</scope>
    <source>
        <strain evidence="5 6">SPB151</strain>
    </source>
</reference>
<dbReference type="Pfam" id="PF01022">
    <property type="entry name" value="HTH_5"/>
    <property type="match status" value="1"/>
</dbReference>
<evidence type="ECO:0000256" key="2">
    <source>
        <dbReference type="ARBA" id="ARBA00023125"/>
    </source>
</evidence>
<gene>
    <name evidence="5" type="ORF">F1D05_22305</name>
</gene>
<evidence type="ECO:0000256" key="1">
    <source>
        <dbReference type="ARBA" id="ARBA00023015"/>
    </source>
</evidence>
<dbReference type="CDD" id="cd00090">
    <property type="entry name" value="HTH_ARSR"/>
    <property type="match status" value="1"/>
</dbReference>
<dbReference type="EMBL" id="CP043661">
    <property type="protein sequence ID" value="QNE20139.1"/>
    <property type="molecule type" value="Genomic_DNA"/>
</dbReference>
<keyword evidence="6" id="KW-1185">Reference proteome</keyword>
<dbReference type="KEGG" id="kqi:F1D05_22305"/>
<keyword evidence="2" id="KW-0238">DNA-binding</keyword>
<keyword evidence="3" id="KW-0804">Transcription</keyword>